<dbReference type="OrthoDB" id="7858976at2"/>
<evidence type="ECO:0000313" key="3">
    <source>
        <dbReference type="Proteomes" id="UP000565745"/>
    </source>
</evidence>
<accession>A0A7W6M7K0</accession>
<dbReference type="EMBL" id="JACIFU010000001">
    <property type="protein sequence ID" value="MBB4173523.1"/>
    <property type="molecule type" value="Genomic_DNA"/>
</dbReference>
<sequence>MVEGGQTALGVQEMILEETGKAMLANDFDAFAHCFALPHTIETPDRKTVLKTRAALQDVFDLVLEDYRKRGVTNLIRICEIAEYRGPLRIEATYMTHVMSGNLRVLDPYPSFCVLELIEDRWQISASQYALDKATTVGRALETRMGAASPTSGIRHTKAATTDERKN</sequence>
<organism evidence="2 3">
    <name type="scientific">Sulfitobacter noctilucicola</name>
    <dbReference type="NCBI Taxonomy" id="1342301"/>
    <lineage>
        <taxon>Bacteria</taxon>
        <taxon>Pseudomonadati</taxon>
        <taxon>Pseudomonadota</taxon>
        <taxon>Alphaproteobacteria</taxon>
        <taxon>Rhodobacterales</taxon>
        <taxon>Roseobacteraceae</taxon>
        <taxon>Sulfitobacter</taxon>
    </lineage>
</organism>
<proteinExistence type="predicted"/>
<evidence type="ECO:0000313" key="2">
    <source>
        <dbReference type="EMBL" id="MBB4173523.1"/>
    </source>
</evidence>
<name>A0A7W6M7K0_9RHOB</name>
<dbReference type="Proteomes" id="UP000565745">
    <property type="component" value="Unassembled WGS sequence"/>
</dbReference>
<comment type="caution">
    <text evidence="2">The sequence shown here is derived from an EMBL/GenBank/DDBJ whole genome shotgun (WGS) entry which is preliminary data.</text>
</comment>
<reference evidence="2 3" key="1">
    <citation type="submission" date="2020-08" db="EMBL/GenBank/DDBJ databases">
        <title>Genomic Encyclopedia of Type Strains, Phase IV (KMG-IV): sequencing the most valuable type-strain genomes for metagenomic binning, comparative biology and taxonomic classification.</title>
        <authorList>
            <person name="Goeker M."/>
        </authorList>
    </citation>
    <scope>NUCLEOTIDE SEQUENCE [LARGE SCALE GENOMIC DNA]</scope>
    <source>
        <strain evidence="2 3">DSM 101015</strain>
    </source>
</reference>
<evidence type="ECO:0008006" key="4">
    <source>
        <dbReference type="Google" id="ProtNLM"/>
    </source>
</evidence>
<dbReference type="AlphaFoldDB" id="A0A7W6M7K0"/>
<feature type="region of interest" description="Disordered" evidence="1">
    <location>
        <begin position="146"/>
        <end position="167"/>
    </location>
</feature>
<keyword evidence="3" id="KW-1185">Reference proteome</keyword>
<protein>
    <recommendedName>
        <fullName evidence="4">SnoaL-like domain-containing protein</fullName>
    </recommendedName>
</protein>
<dbReference type="RefSeq" id="WP_025054444.1">
    <property type="nucleotide sequence ID" value="NZ_JACIFU010000001.1"/>
</dbReference>
<evidence type="ECO:0000256" key="1">
    <source>
        <dbReference type="SAM" id="MobiDB-lite"/>
    </source>
</evidence>
<gene>
    <name evidence="2" type="ORF">GGR93_001284</name>
</gene>